<gene>
    <name evidence="1" type="ORF">SAMN05216476_5468</name>
</gene>
<proteinExistence type="predicted"/>
<reference evidence="1 2" key="1">
    <citation type="submission" date="2016-10" db="EMBL/GenBank/DDBJ databases">
        <authorList>
            <person name="Varghese N."/>
            <person name="Submissions S."/>
        </authorList>
    </citation>
    <scope>NUCLEOTIDE SEQUENCE [LARGE SCALE GENOMIC DNA]</scope>
    <source>
        <strain evidence="1 2">DSM 16733</strain>
    </source>
</reference>
<keyword evidence="2" id="KW-1185">Reference proteome</keyword>
<dbReference type="EMBL" id="LT629790">
    <property type="protein sequence ID" value="SDU75590.1"/>
    <property type="molecule type" value="Genomic_DNA"/>
</dbReference>
<protein>
    <submittedName>
        <fullName evidence="1">Uncharacterized protein</fullName>
    </submittedName>
</protein>
<dbReference type="GeneID" id="76215418"/>
<evidence type="ECO:0000313" key="2">
    <source>
        <dbReference type="Proteomes" id="UP000183772"/>
    </source>
</evidence>
<dbReference type="Proteomes" id="UP000183772">
    <property type="component" value="Chromosome I"/>
</dbReference>
<name>A0AAX2DJH7_9PSED</name>
<dbReference type="AlphaFoldDB" id="A0AAX2DJH7"/>
<sequence>MPQATLNLILNTLNETGLGPLASRPYDCAFNVLAAPPEQKRLIVMGFNGSEADKGFTNVSAIEGDFQQPEVCNVGLGVEGKWGSTRLANQLSTLPDKLGFTKAETLYTNALLLCSKDAASIGRAARASALGSHQMLAERSMRFFAEATMRLSRPELIVAYSNSLLAPSAASILYAAFGQGEVIDHICTGSHTATFGFTATIAGVRVPVVGIRHMSRFTARPELIHEAWKRQLVRVQVHPWRGASSLVTD</sequence>
<organism evidence="1 2">
    <name type="scientific">Pseudomonas mediterranea</name>
    <dbReference type="NCBI Taxonomy" id="183795"/>
    <lineage>
        <taxon>Bacteria</taxon>
        <taxon>Pseudomonadati</taxon>
        <taxon>Pseudomonadota</taxon>
        <taxon>Gammaproteobacteria</taxon>
        <taxon>Pseudomonadales</taxon>
        <taxon>Pseudomonadaceae</taxon>
        <taxon>Pseudomonas</taxon>
    </lineage>
</organism>
<dbReference type="RefSeq" id="WP_052126406.1">
    <property type="nucleotide sequence ID" value="NZ_CAKKMJ010000132.1"/>
</dbReference>
<evidence type="ECO:0000313" key="1">
    <source>
        <dbReference type="EMBL" id="SDU75590.1"/>
    </source>
</evidence>
<accession>A0AAX2DJH7</accession>